<keyword evidence="4" id="KW-1003">Cell membrane</keyword>
<dbReference type="InterPro" id="IPR004812">
    <property type="entry name" value="Efflux_drug-R_Bcr/CmlA"/>
</dbReference>
<evidence type="ECO:0000256" key="6">
    <source>
        <dbReference type="ARBA" id="ARBA00022989"/>
    </source>
</evidence>
<evidence type="ECO:0000256" key="4">
    <source>
        <dbReference type="ARBA" id="ARBA00022475"/>
    </source>
</evidence>
<organism evidence="10 11">
    <name type="scientific">Fibrobacter succinogenes</name>
    <name type="common">Bacteroides succinogenes</name>
    <dbReference type="NCBI Taxonomy" id="833"/>
    <lineage>
        <taxon>Bacteria</taxon>
        <taxon>Pseudomonadati</taxon>
        <taxon>Fibrobacterota</taxon>
        <taxon>Fibrobacteria</taxon>
        <taxon>Fibrobacterales</taxon>
        <taxon>Fibrobacteraceae</taxon>
        <taxon>Fibrobacter</taxon>
    </lineage>
</organism>
<sequence>MSGKQKFTFLMLLLGLLSAFGPFVTDLYLPALPSLADYFAASPSMAQLSLTMSMLGLSVGQLFVGPLSDKYGRKKLLLVCLLLFVCGTVACIVAPNIVTFNVFRLLQGMAASGGIVIARSISADSYRGPVLTKFLAMVSAVNGVAPIIAPVLGGFLLNFMSWKGTFAVLLLYGALLLFMSGKFQESLPAKRRSKKSVLASFSLYAKVFKNRAYVSYFLVCTFPMIILFGYIASSPFIYQKIYGLSPVGFSLCFALNAVFTAIGCALSGKVGSEFKALKIAGTGMFVFAIAVAVALITHALLPILQVAFMGLTFMFGMSQPPANALALNAERANAGTAAAAIGASGFLMGGIVSPLVGMGDIATSVSIVLVVGAVLTLVSVFAIGSLCAKGIVSHSK</sequence>
<gene>
    <name evidence="10" type="ORF">SAMN05661053_1721</name>
</gene>
<dbReference type="PROSITE" id="PS50850">
    <property type="entry name" value="MFS"/>
    <property type="match status" value="1"/>
</dbReference>
<feature type="transmembrane region" description="Helical" evidence="8">
    <location>
        <begin position="134"/>
        <end position="159"/>
    </location>
</feature>
<dbReference type="GO" id="GO:0005886">
    <property type="term" value="C:plasma membrane"/>
    <property type="evidence" value="ECO:0007669"/>
    <property type="project" value="UniProtKB-SubCell"/>
</dbReference>
<evidence type="ECO:0000259" key="9">
    <source>
        <dbReference type="PROSITE" id="PS50850"/>
    </source>
</evidence>
<dbReference type="PANTHER" id="PTHR23502:SF132">
    <property type="entry name" value="POLYAMINE TRANSPORTER 2-RELATED"/>
    <property type="match status" value="1"/>
</dbReference>
<dbReference type="GO" id="GO:0042910">
    <property type="term" value="F:xenobiotic transmembrane transporter activity"/>
    <property type="evidence" value="ECO:0007669"/>
    <property type="project" value="InterPro"/>
</dbReference>
<feature type="transmembrane region" description="Helical" evidence="8">
    <location>
        <begin position="213"/>
        <end position="232"/>
    </location>
</feature>
<evidence type="ECO:0000256" key="8">
    <source>
        <dbReference type="SAM" id="Phobius"/>
    </source>
</evidence>
<evidence type="ECO:0000256" key="3">
    <source>
        <dbReference type="ARBA" id="ARBA00022448"/>
    </source>
</evidence>
<dbReference type="InterPro" id="IPR011701">
    <property type="entry name" value="MFS"/>
</dbReference>
<dbReference type="NCBIfam" id="TIGR00710">
    <property type="entry name" value="efflux_Bcr_CflA"/>
    <property type="match status" value="1"/>
</dbReference>
<dbReference type="Proteomes" id="UP000255423">
    <property type="component" value="Unassembled WGS sequence"/>
</dbReference>
<accession>A0A380S5Z9</accession>
<feature type="transmembrane region" description="Helical" evidence="8">
    <location>
        <begin position="307"/>
        <end position="327"/>
    </location>
</feature>
<dbReference type="GO" id="GO:1990961">
    <property type="term" value="P:xenobiotic detoxification by transmembrane export across the plasma membrane"/>
    <property type="evidence" value="ECO:0007669"/>
    <property type="project" value="InterPro"/>
</dbReference>
<dbReference type="Pfam" id="PF07690">
    <property type="entry name" value="MFS_1"/>
    <property type="match status" value="1"/>
</dbReference>
<dbReference type="RefSeq" id="WP_109572847.1">
    <property type="nucleotide sequence ID" value="NZ_UHJL01000002.1"/>
</dbReference>
<dbReference type="InterPro" id="IPR020846">
    <property type="entry name" value="MFS_dom"/>
</dbReference>
<evidence type="ECO:0000256" key="7">
    <source>
        <dbReference type="ARBA" id="ARBA00023136"/>
    </source>
</evidence>
<protein>
    <submittedName>
        <fullName evidence="10">MFS transporter, DHA1 family, bicyclomycin/chloramphenicol resistance protein</fullName>
    </submittedName>
</protein>
<feature type="transmembrane region" description="Helical" evidence="8">
    <location>
        <begin position="104"/>
        <end position="122"/>
    </location>
</feature>
<dbReference type="EMBL" id="UHJL01000002">
    <property type="protein sequence ID" value="SUQ24324.1"/>
    <property type="molecule type" value="Genomic_DNA"/>
</dbReference>
<dbReference type="InterPro" id="IPR036259">
    <property type="entry name" value="MFS_trans_sf"/>
</dbReference>
<evidence type="ECO:0000313" key="10">
    <source>
        <dbReference type="EMBL" id="SUQ24324.1"/>
    </source>
</evidence>
<feature type="transmembrane region" description="Helical" evidence="8">
    <location>
        <begin position="46"/>
        <end position="64"/>
    </location>
</feature>
<evidence type="ECO:0000256" key="1">
    <source>
        <dbReference type="ARBA" id="ARBA00004651"/>
    </source>
</evidence>
<feature type="transmembrane region" description="Helical" evidence="8">
    <location>
        <begin position="334"/>
        <end position="355"/>
    </location>
</feature>
<keyword evidence="5 8" id="KW-0812">Transmembrane</keyword>
<dbReference type="CDD" id="cd17320">
    <property type="entry name" value="MFS_MdfA_MDR_like"/>
    <property type="match status" value="1"/>
</dbReference>
<dbReference type="AlphaFoldDB" id="A0A380S5Z9"/>
<dbReference type="Gene3D" id="1.20.1720.10">
    <property type="entry name" value="Multidrug resistance protein D"/>
    <property type="match status" value="1"/>
</dbReference>
<name>A0A380S5Z9_FIBSU</name>
<feature type="transmembrane region" description="Helical" evidence="8">
    <location>
        <begin position="361"/>
        <end position="388"/>
    </location>
</feature>
<evidence type="ECO:0000256" key="2">
    <source>
        <dbReference type="ARBA" id="ARBA00006236"/>
    </source>
</evidence>
<evidence type="ECO:0000313" key="11">
    <source>
        <dbReference type="Proteomes" id="UP000255423"/>
    </source>
</evidence>
<feature type="domain" description="Major facilitator superfamily (MFS) profile" evidence="9">
    <location>
        <begin position="7"/>
        <end position="396"/>
    </location>
</feature>
<keyword evidence="7 8" id="KW-0472">Membrane</keyword>
<proteinExistence type="inferred from homology"/>
<keyword evidence="3" id="KW-0813">Transport</keyword>
<dbReference type="PANTHER" id="PTHR23502">
    <property type="entry name" value="MAJOR FACILITATOR SUPERFAMILY"/>
    <property type="match status" value="1"/>
</dbReference>
<evidence type="ECO:0000256" key="5">
    <source>
        <dbReference type="ARBA" id="ARBA00022692"/>
    </source>
</evidence>
<feature type="transmembrane region" description="Helical" evidence="8">
    <location>
        <begin position="76"/>
        <end position="98"/>
    </location>
</feature>
<comment type="subcellular location">
    <subcellularLocation>
        <location evidence="1">Cell membrane</location>
        <topology evidence="1">Multi-pass membrane protein</topology>
    </subcellularLocation>
</comment>
<comment type="similarity">
    <text evidence="2">Belongs to the major facilitator superfamily. Bcr/CmlA family.</text>
</comment>
<feature type="transmembrane region" description="Helical" evidence="8">
    <location>
        <begin position="244"/>
        <end position="267"/>
    </location>
</feature>
<feature type="transmembrane region" description="Helical" evidence="8">
    <location>
        <begin position="165"/>
        <end position="183"/>
    </location>
</feature>
<reference evidence="10 11" key="1">
    <citation type="submission" date="2017-08" db="EMBL/GenBank/DDBJ databases">
        <authorList>
            <person name="de Groot N.N."/>
        </authorList>
    </citation>
    <scope>NUCLEOTIDE SEQUENCE [LARGE SCALE GENOMIC DNA]</scope>
    <source>
        <strain evidence="10 11">HM2</strain>
    </source>
</reference>
<keyword evidence="6 8" id="KW-1133">Transmembrane helix</keyword>
<dbReference type="SUPFAM" id="SSF103473">
    <property type="entry name" value="MFS general substrate transporter"/>
    <property type="match status" value="1"/>
</dbReference>
<feature type="transmembrane region" description="Helical" evidence="8">
    <location>
        <begin position="279"/>
        <end position="301"/>
    </location>
</feature>